<dbReference type="PANTHER" id="PTHR32071">
    <property type="entry name" value="TRANSCRIPTIONAL REGULATORY PROTEIN"/>
    <property type="match status" value="1"/>
</dbReference>
<dbReference type="SUPFAM" id="SSF52172">
    <property type="entry name" value="CheY-like"/>
    <property type="match status" value="1"/>
</dbReference>
<dbReference type="SUPFAM" id="SSF46689">
    <property type="entry name" value="Homeodomain-like"/>
    <property type="match status" value="1"/>
</dbReference>
<dbReference type="Gene3D" id="3.40.50.2300">
    <property type="match status" value="1"/>
</dbReference>
<dbReference type="PROSITE" id="PS50110">
    <property type="entry name" value="RESPONSE_REGULATORY"/>
    <property type="match status" value="1"/>
</dbReference>
<dbReference type="AlphaFoldDB" id="O85504"/>
<dbReference type="Gene3D" id="1.10.10.60">
    <property type="entry name" value="Homeodomain-like"/>
    <property type="match status" value="1"/>
</dbReference>
<dbReference type="Pfam" id="PF00072">
    <property type="entry name" value="Response_reg"/>
    <property type="match status" value="1"/>
</dbReference>
<dbReference type="Pfam" id="PF25601">
    <property type="entry name" value="AAA_lid_14"/>
    <property type="match status" value="1"/>
</dbReference>
<keyword evidence="5" id="KW-0804">Transcription</keyword>
<accession>O85504</accession>
<dbReference type="SMART" id="SM00382">
    <property type="entry name" value="AAA"/>
    <property type="match status" value="1"/>
</dbReference>
<dbReference type="InterPro" id="IPR025943">
    <property type="entry name" value="Sigma_54_int_dom_ATP-bd_2"/>
</dbReference>
<keyword evidence="1" id="KW-0547">Nucleotide-binding</keyword>
<dbReference type="FunFam" id="1.10.8.60:FF:000165">
    <property type="entry name" value="Sigma-54-dependent transcriptional response regulator PilR"/>
    <property type="match status" value="1"/>
</dbReference>
<evidence type="ECO:0000259" key="7">
    <source>
        <dbReference type="PROSITE" id="PS50045"/>
    </source>
</evidence>
<dbReference type="SUPFAM" id="SSF52540">
    <property type="entry name" value="P-loop containing nucleoside triphosphate hydrolases"/>
    <property type="match status" value="1"/>
</dbReference>
<dbReference type="FunFam" id="3.40.50.300:FF:000006">
    <property type="entry name" value="DNA-binding transcriptional regulator NtrC"/>
    <property type="match status" value="1"/>
</dbReference>
<keyword evidence="4" id="KW-0238">DNA-binding</keyword>
<dbReference type="InterPro" id="IPR025944">
    <property type="entry name" value="Sigma_54_int_dom_CS"/>
</dbReference>
<dbReference type="PANTHER" id="PTHR32071:SF113">
    <property type="entry name" value="ALGINATE BIOSYNTHESIS TRANSCRIPTIONAL REGULATORY PROTEIN ALGB"/>
    <property type="match status" value="1"/>
</dbReference>
<dbReference type="InterPro" id="IPR002197">
    <property type="entry name" value="HTH_Fis"/>
</dbReference>
<dbReference type="GO" id="GO:0006355">
    <property type="term" value="P:regulation of DNA-templated transcription"/>
    <property type="evidence" value="ECO:0007669"/>
    <property type="project" value="InterPro"/>
</dbReference>
<name>O85504_MYXXA</name>
<proteinExistence type="predicted"/>
<dbReference type="InterPro" id="IPR027417">
    <property type="entry name" value="P-loop_NTPase"/>
</dbReference>
<reference evidence="9" key="2">
    <citation type="journal article" date="2001" name="Mol. Microbiol.">
        <title>Identification and characterization of spdR mutations that bypass the BsgA protease-dependent regulation of developmental gene expression in Myxococcus xanthus.</title>
        <authorList>
            <person name="Hager E."/>
            <person name="Tse H."/>
            <person name="Gill R.E."/>
        </authorList>
    </citation>
    <scope>NUCLEOTIDE SEQUENCE</scope>
    <source>
        <strain evidence="9">DZF1</strain>
    </source>
</reference>
<dbReference type="PROSITE" id="PS50045">
    <property type="entry name" value="SIGMA54_INTERACT_4"/>
    <property type="match status" value="1"/>
</dbReference>
<keyword evidence="2" id="KW-0067">ATP-binding</keyword>
<evidence type="ECO:0000313" key="9">
    <source>
        <dbReference type="EMBL" id="AAC28085.1"/>
    </source>
</evidence>
<evidence type="ECO:0000256" key="2">
    <source>
        <dbReference type="ARBA" id="ARBA00022840"/>
    </source>
</evidence>
<evidence type="ECO:0000256" key="6">
    <source>
        <dbReference type="PROSITE-ProRule" id="PRU00169"/>
    </source>
</evidence>
<feature type="domain" description="Sigma-54 factor interaction" evidence="7">
    <location>
        <begin position="151"/>
        <end position="379"/>
    </location>
</feature>
<dbReference type="EMBL" id="AF100457">
    <property type="protein sequence ID" value="AAC28085.1"/>
    <property type="molecule type" value="Genomic_DNA"/>
</dbReference>
<feature type="domain" description="Response regulatory" evidence="8">
    <location>
        <begin position="12"/>
        <end position="126"/>
    </location>
</feature>
<dbReference type="PRINTS" id="PR01590">
    <property type="entry name" value="HTHFIS"/>
</dbReference>
<feature type="modified residue" description="4-aspartylphosphate" evidence="6">
    <location>
        <position position="61"/>
    </location>
</feature>
<sequence>MTDANTPPTRGRLLVVDDQRNMRATTALLLRAENYTVFEAATGEEALAQLASGSIDLLLTDLKMEPMDGLTLLRRALEVAPRLQVIMMTAFGSIESAVEAMRLGAYDYVTKPFKESELRYRVERALERARLQRDVDNLTTDFNQRHGLSALVGRSAAMRELTTRLMRVAQSDATVLIQGESGTGKELVARALHAHSRRKARSFVPVNCAAISESLLESELFGHAKGAFTGAVKSRRGLFEEADGGTLFIDEVTETSPTFQSKLLRALQEGEVRRVGESTALRVDVRIVAATNRDIESEVRDKRLRQDLYYRLNVVALRVPPLRERLEDVPALAEHFLERANARSPNPKRLSAAAVSHLMSYGFPGNVRELENLVEQAAALAEGDELLPEDFPVRQGRMTPAHGTPSVAFLDGQGGALGRNASAGPTLAQVVEEAERHAITQALERHGVDLARVADELGVSSTTLWRKMKRLNLRPPVSWPGNSPEVGGRLTHVTFPRPWIQIRNGRVHR</sequence>
<dbReference type="InterPro" id="IPR058031">
    <property type="entry name" value="AAA_lid_NorR"/>
</dbReference>
<dbReference type="PROSITE" id="PS00676">
    <property type="entry name" value="SIGMA54_INTERACT_2"/>
    <property type="match status" value="1"/>
</dbReference>
<dbReference type="GO" id="GO:0043565">
    <property type="term" value="F:sequence-specific DNA binding"/>
    <property type="evidence" value="ECO:0007669"/>
    <property type="project" value="InterPro"/>
</dbReference>
<dbReference type="PROSITE" id="PS00675">
    <property type="entry name" value="SIGMA54_INTERACT_1"/>
    <property type="match status" value="1"/>
</dbReference>
<dbReference type="PROSITE" id="PS00688">
    <property type="entry name" value="SIGMA54_INTERACT_3"/>
    <property type="match status" value="1"/>
</dbReference>
<dbReference type="Pfam" id="PF02954">
    <property type="entry name" value="HTH_8"/>
    <property type="match status" value="1"/>
</dbReference>
<keyword evidence="3" id="KW-0805">Transcription regulation</keyword>
<dbReference type="SMART" id="SM00448">
    <property type="entry name" value="REC"/>
    <property type="match status" value="1"/>
</dbReference>
<evidence type="ECO:0000259" key="8">
    <source>
        <dbReference type="PROSITE" id="PS50110"/>
    </source>
</evidence>
<gene>
    <name evidence="9" type="primary">spdR</name>
</gene>
<evidence type="ECO:0000256" key="4">
    <source>
        <dbReference type="ARBA" id="ARBA00023125"/>
    </source>
</evidence>
<evidence type="ECO:0000256" key="5">
    <source>
        <dbReference type="ARBA" id="ARBA00023163"/>
    </source>
</evidence>
<dbReference type="GO" id="GO:0000160">
    <property type="term" value="P:phosphorelay signal transduction system"/>
    <property type="evidence" value="ECO:0007669"/>
    <property type="project" value="InterPro"/>
</dbReference>
<dbReference type="CDD" id="cd00009">
    <property type="entry name" value="AAA"/>
    <property type="match status" value="1"/>
</dbReference>
<evidence type="ECO:0000256" key="1">
    <source>
        <dbReference type="ARBA" id="ARBA00022741"/>
    </source>
</evidence>
<dbReference type="InterPro" id="IPR001789">
    <property type="entry name" value="Sig_transdc_resp-reg_receiver"/>
</dbReference>
<reference evidence="9" key="1">
    <citation type="submission" date="1998-10" db="EMBL/GenBank/DDBJ databases">
        <authorList>
            <person name="Tse H.M."/>
            <person name="Hager E.J."/>
            <person name="Gill R.E."/>
        </authorList>
    </citation>
    <scope>NUCLEOTIDE SEQUENCE</scope>
    <source>
        <strain evidence="9">DZF1</strain>
    </source>
</reference>
<dbReference type="InterPro" id="IPR002078">
    <property type="entry name" value="Sigma_54_int"/>
</dbReference>
<organism evidence="9">
    <name type="scientific">Myxococcus xanthus</name>
    <dbReference type="NCBI Taxonomy" id="34"/>
    <lineage>
        <taxon>Bacteria</taxon>
        <taxon>Pseudomonadati</taxon>
        <taxon>Myxococcota</taxon>
        <taxon>Myxococcia</taxon>
        <taxon>Myxococcales</taxon>
        <taxon>Cystobacterineae</taxon>
        <taxon>Myxococcaceae</taxon>
        <taxon>Myxococcus</taxon>
    </lineage>
</organism>
<dbReference type="InterPro" id="IPR009057">
    <property type="entry name" value="Homeodomain-like_sf"/>
</dbReference>
<dbReference type="InterPro" id="IPR003593">
    <property type="entry name" value="AAA+_ATPase"/>
</dbReference>
<dbReference type="GO" id="GO:0005524">
    <property type="term" value="F:ATP binding"/>
    <property type="evidence" value="ECO:0007669"/>
    <property type="project" value="UniProtKB-KW"/>
</dbReference>
<keyword evidence="6" id="KW-0597">Phosphoprotein</keyword>
<protein>
    <submittedName>
        <fullName evidence="9">Response regulator</fullName>
    </submittedName>
</protein>
<dbReference type="InterPro" id="IPR011006">
    <property type="entry name" value="CheY-like_superfamily"/>
</dbReference>
<dbReference type="Pfam" id="PF00158">
    <property type="entry name" value="Sigma54_activat"/>
    <property type="match status" value="1"/>
</dbReference>
<dbReference type="Gene3D" id="1.10.8.60">
    <property type="match status" value="1"/>
</dbReference>
<dbReference type="InterPro" id="IPR025662">
    <property type="entry name" value="Sigma_54_int_dom_ATP-bd_1"/>
</dbReference>
<evidence type="ECO:0000256" key="3">
    <source>
        <dbReference type="ARBA" id="ARBA00023015"/>
    </source>
</evidence>
<dbReference type="Gene3D" id="3.40.50.300">
    <property type="entry name" value="P-loop containing nucleotide triphosphate hydrolases"/>
    <property type="match status" value="1"/>
</dbReference>